<name>A0AAW1HY47_SAPOF</name>
<feature type="compositionally biased region" description="Polar residues" evidence="1">
    <location>
        <begin position="132"/>
        <end position="157"/>
    </location>
</feature>
<protein>
    <submittedName>
        <fullName evidence="2">Uncharacterized protein</fullName>
    </submittedName>
</protein>
<keyword evidence="3" id="KW-1185">Reference proteome</keyword>
<proteinExistence type="predicted"/>
<dbReference type="AlphaFoldDB" id="A0AAW1HY47"/>
<accession>A0AAW1HY47</accession>
<evidence type="ECO:0000313" key="3">
    <source>
        <dbReference type="Proteomes" id="UP001443914"/>
    </source>
</evidence>
<reference evidence="2" key="1">
    <citation type="submission" date="2024-03" db="EMBL/GenBank/DDBJ databases">
        <title>WGS assembly of Saponaria officinalis var. Norfolk2.</title>
        <authorList>
            <person name="Jenkins J."/>
            <person name="Shu S."/>
            <person name="Grimwood J."/>
            <person name="Barry K."/>
            <person name="Goodstein D."/>
            <person name="Schmutz J."/>
            <person name="Leebens-Mack J."/>
            <person name="Osbourn A."/>
        </authorList>
    </citation>
    <scope>NUCLEOTIDE SEQUENCE [LARGE SCALE GENOMIC DNA]</scope>
    <source>
        <strain evidence="2">JIC</strain>
    </source>
</reference>
<organism evidence="2 3">
    <name type="scientific">Saponaria officinalis</name>
    <name type="common">Common soapwort</name>
    <name type="synonym">Lychnis saponaria</name>
    <dbReference type="NCBI Taxonomy" id="3572"/>
    <lineage>
        <taxon>Eukaryota</taxon>
        <taxon>Viridiplantae</taxon>
        <taxon>Streptophyta</taxon>
        <taxon>Embryophyta</taxon>
        <taxon>Tracheophyta</taxon>
        <taxon>Spermatophyta</taxon>
        <taxon>Magnoliopsida</taxon>
        <taxon>eudicotyledons</taxon>
        <taxon>Gunneridae</taxon>
        <taxon>Pentapetalae</taxon>
        <taxon>Caryophyllales</taxon>
        <taxon>Caryophyllaceae</taxon>
        <taxon>Caryophylleae</taxon>
        <taxon>Saponaria</taxon>
    </lineage>
</organism>
<gene>
    <name evidence="2" type="ORF">RND81_10G056700</name>
</gene>
<sequence length="163" mass="18417">MNVKGRCVFVNVDNTDRCLLIDIINDLYDEALKSKVPLPKHPTLSYTFEMKSIELLDDKGLLEMFTRFERKNVIDVWIGCGSTPSTVLQMARQVRGSEVVADEEVDELVADDLCRRQKLAVRRKSGPVLGSQSSIISENVNHKPTPNQDTSPLSTLRRSPRFI</sequence>
<comment type="caution">
    <text evidence="2">The sequence shown here is derived from an EMBL/GenBank/DDBJ whole genome shotgun (WGS) entry which is preliminary data.</text>
</comment>
<evidence type="ECO:0000256" key="1">
    <source>
        <dbReference type="SAM" id="MobiDB-lite"/>
    </source>
</evidence>
<dbReference type="Proteomes" id="UP001443914">
    <property type="component" value="Unassembled WGS sequence"/>
</dbReference>
<dbReference type="EMBL" id="JBDFQZ010000010">
    <property type="protein sequence ID" value="KAK9682191.1"/>
    <property type="molecule type" value="Genomic_DNA"/>
</dbReference>
<feature type="region of interest" description="Disordered" evidence="1">
    <location>
        <begin position="132"/>
        <end position="163"/>
    </location>
</feature>
<evidence type="ECO:0000313" key="2">
    <source>
        <dbReference type="EMBL" id="KAK9682191.1"/>
    </source>
</evidence>